<evidence type="ECO:0000256" key="13">
    <source>
        <dbReference type="PIRNR" id="PIRNR001365"/>
    </source>
</evidence>
<dbReference type="PIRSF" id="PIRSF001365">
    <property type="entry name" value="DHDPS"/>
    <property type="match status" value="1"/>
</dbReference>
<sequence>MSLGSVITAIVTPFDDRQKVDEEAFLNLFHHLLDNGSDGVVVCGTTGEAPTLSDAEHLRLVELAVGERPEGVTVIASTGSNNTAHACWMTERVTEIGADGILSVTPYYNKPNRRGLVRHFTEIGKATDKPVVLYNVPSRIGLSLDHDLLRELGQVDNLDYVKQADNDALAQIDGLGLYAGNDDGFAQALDLGALGGILVASHLVGPQMKQMVTDPARRAEIDASLKPLYSALGVTTNPIPVKAALNLLGHHVGTPRLPLVEADEAELQVIRGALTEVGLL</sequence>
<comment type="pathway">
    <text evidence="2 12">Amino-acid biosynthesis; L-lysine biosynthesis via DAP pathway; (S)-tetrahydrodipicolinate from L-aspartate: step 3/4.</text>
</comment>
<comment type="subcellular location">
    <subcellularLocation>
        <location evidence="12">Cytoplasm</location>
    </subcellularLocation>
</comment>
<dbReference type="GO" id="GO:0008840">
    <property type="term" value="F:4-hydroxy-tetrahydrodipicolinate synthase activity"/>
    <property type="evidence" value="ECO:0007669"/>
    <property type="project" value="UniProtKB-EC"/>
</dbReference>
<dbReference type="InterPro" id="IPR013785">
    <property type="entry name" value="Aldolase_TIM"/>
</dbReference>
<dbReference type="Pfam" id="PF00701">
    <property type="entry name" value="DHDPS"/>
    <property type="match status" value="1"/>
</dbReference>
<feature type="active site" description="Proton donor/acceptor" evidence="12">
    <location>
        <position position="134"/>
    </location>
</feature>
<evidence type="ECO:0000256" key="6">
    <source>
        <dbReference type="ARBA" id="ARBA00022605"/>
    </source>
</evidence>
<evidence type="ECO:0000313" key="14">
    <source>
        <dbReference type="EMBL" id="MDI2030697.1"/>
    </source>
</evidence>
<evidence type="ECO:0000313" key="15">
    <source>
        <dbReference type="Proteomes" id="UP001237595"/>
    </source>
</evidence>
<gene>
    <name evidence="12 14" type="primary">dapA</name>
    <name evidence="14" type="ORF">QFW96_18830</name>
</gene>
<feature type="site" description="Part of a proton relay during catalysis" evidence="12">
    <location>
        <position position="45"/>
    </location>
</feature>
<feature type="binding site" evidence="12">
    <location>
        <position position="197"/>
    </location>
    <ligand>
        <name>pyruvate</name>
        <dbReference type="ChEBI" id="CHEBI:15361"/>
    </ligand>
</feature>
<comment type="similarity">
    <text evidence="3 12 13">Belongs to the DapA family.</text>
</comment>
<comment type="catalytic activity">
    <reaction evidence="11 12">
        <text>L-aspartate 4-semialdehyde + pyruvate = (2S,4S)-4-hydroxy-2,3,4,5-tetrahydrodipicolinate + H2O + H(+)</text>
        <dbReference type="Rhea" id="RHEA:34171"/>
        <dbReference type="ChEBI" id="CHEBI:15361"/>
        <dbReference type="ChEBI" id="CHEBI:15377"/>
        <dbReference type="ChEBI" id="CHEBI:15378"/>
        <dbReference type="ChEBI" id="CHEBI:67139"/>
        <dbReference type="ChEBI" id="CHEBI:537519"/>
        <dbReference type="EC" id="4.3.3.7"/>
    </reaction>
</comment>
<dbReference type="SUPFAM" id="SSF51569">
    <property type="entry name" value="Aldolase"/>
    <property type="match status" value="1"/>
</dbReference>
<keyword evidence="7 12" id="KW-0220">Diaminopimelate biosynthesis</keyword>
<dbReference type="SMART" id="SM01130">
    <property type="entry name" value="DHDPS"/>
    <property type="match status" value="1"/>
</dbReference>
<keyword evidence="5 12" id="KW-0963">Cytoplasm</keyword>
<keyword evidence="10 12" id="KW-0704">Schiff base</keyword>
<evidence type="ECO:0000256" key="8">
    <source>
        <dbReference type="ARBA" id="ARBA00023154"/>
    </source>
</evidence>
<evidence type="ECO:0000256" key="5">
    <source>
        <dbReference type="ARBA" id="ARBA00022490"/>
    </source>
</evidence>
<comment type="caution">
    <text evidence="14">The sequence shown here is derived from an EMBL/GenBank/DDBJ whole genome shotgun (WGS) entry which is preliminary data.</text>
</comment>
<dbReference type="Gene3D" id="3.20.20.70">
    <property type="entry name" value="Aldolase class I"/>
    <property type="match status" value="1"/>
</dbReference>
<reference evidence="14 15" key="1">
    <citation type="submission" date="2023-04" db="EMBL/GenBank/DDBJ databases">
        <title>Draft genome sequence of Saccharopolyspora sp. TS4A08 isolated from sweet potato rhizospheric soil.</title>
        <authorList>
            <person name="Suksaard P."/>
            <person name="Duangmal K."/>
        </authorList>
    </citation>
    <scope>NUCLEOTIDE SEQUENCE [LARGE SCALE GENOMIC DNA]</scope>
    <source>
        <strain evidence="14 15">TS4A08</strain>
    </source>
</reference>
<dbReference type="CDD" id="cd00950">
    <property type="entry name" value="DHDPS"/>
    <property type="match status" value="1"/>
</dbReference>
<comment type="caution">
    <text evidence="12">Was originally thought to be a dihydrodipicolinate synthase (DHDPS), catalyzing the condensation of (S)-aspartate-beta-semialdehyde [(S)-ASA] and pyruvate to dihydrodipicolinate (DHDP). However, it was shown in E.coli that the product of the enzymatic reaction is not dihydrodipicolinate but in fact (4S)-4-hydroxy-2,3,4,5-tetrahydro-(2S)-dipicolinic acid (HTPA), and that the consecutive dehydration reaction leading to DHDP is not spontaneous but catalyzed by DapB.</text>
</comment>
<protein>
    <recommendedName>
        <fullName evidence="4 12">4-hydroxy-tetrahydrodipicolinate synthase</fullName>
        <shortName evidence="12">HTPA synthase</shortName>
        <ecNumber evidence="4 12">4.3.3.7</ecNumber>
    </recommendedName>
</protein>
<dbReference type="EMBL" id="JASAOF010000012">
    <property type="protein sequence ID" value="MDI2030697.1"/>
    <property type="molecule type" value="Genomic_DNA"/>
</dbReference>
<dbReference type="InterPro" id="IPR002220">
    <property type="entry name" value="DapA-like"/>
</dbReference>
<dbReference type="NCBIfam" id="TIGR00674">
    <property type="entry name" value="dapA"/>
    <property type="match status" value="1"/>
</dbReference>
<dbReference type="PANTHER" id="PTHR12128">
    <property type="entry name" value="DIHYDRODIPICOLINATE SYNTHASE"/>
    <property type="match status" value="1"/>
</dbReference>
<dbReference type="PRINTS" id="PR00146">
    <property type="entry name" value="DHPICSNTHASE"/>
</dbReference>
<dbReference type="PANTHER" id="PTHR12128:SF66">
    <property type="entry name" value="4-HYDROXY-2-OXOGLUTARATE ALDOLASE, MITOCHONDRIAL"/>
    <property type="match status" value="1"/>
</dbReference>
<feature type="binding site" evidence="12">
    <location>
        <position position="46"/>
    </location>
    <ligand>
        <name>pyruvate</name>
        <dbReference type="ChEBI" id="CHEBI:15361"/>
    </ligand>
</feature>
<feature type="site" description="Part of a proton relay during catalysis" evidence="12">
    <location>
        <position position="108"/>
    </location>
</feature>
<keyword evidence="15" id="KW-1185">Reference proteome</keyword>
<dbReference type="InterPro" id="IPR020624">
    <property type="entry name" value="Schiff_base-form_aldolases_CS"/>
</dbReference>
<dbReference type="PROSITE" id="PS00665">
    <property type="entry name" value="DHDPS_1"/>
    <property type="match status" value="1"/>
</dbReference>
<evidence type="ECO:0000256" key="12">
    <source>
        <dbReference type="HAMAP-Rule" id="MF_00418"/>
    </source>
</evidence>
<dbReference type="HAMAP" id="MF_00418">
    <property type="entry name" value="DapA"/>
    <property type="match status" value="1"/>
</dbReference>
<dbReference type="InterPro" id="IPR005263">
    <property type="entry name" value="DapA"/>
</dbReference>
<evidence type="ECO:0000256" key="1">
    <source>
        <dbReference type="ARBA" id="ARBA00003294"/>
    </source>
</evidence>
<keyword evidence="8 12" id="KW-0457">Lysine biosynthesis</keyword>
<comment type="subunit">
    <text evidence="12">Homotetramer; dimer of dimers.</text>
</comment>
<dbReference type="RefSeq" id="WP_281457006.1">
    <property type="nucleotide sequence ID" value="NZ_JASAOF010000012.1"/>
</dbReference>
<evidence type="ECO:0000256" key="3">
    <source>
        <dbReference type="ARBA" id="ARBA00007592"/>
    </source>
</evidence>
<feature type="active site" description="Schiff-base intermediate with substrate" evidence="12">
    <location>
        <position position="162"/>
    </location>
</feature>
<evidence type="ECO:0000256" key="9">
    <source>
        <dbReference type="ARBA" id="ARBA00023239"/>
    </source>
</evidence>
<evidence type="ECO:0000256" key="10">
    <source>
        <dbReference type="ARBA" id="ARBA00023270"/>
    </source>
</evidence>
<evidence type="ECO:0000256" key="2">
    <source>
        <dbReference type="ARBA" id="ARBA00005120"/>
    </source>
</evidence>
<organism evidence="14 15">
    <name type="scientific">Saccharopolyspora ipomoeae</name>
    <dbReference type="NCBI Taxonomy" id="3042027"/>
    <lineage>
        <taxon>Bacteria</taxon>
        <taxon>Bacillati</taxon>
        <taxon>Actinomycetota</taxon>
        <taxon>Actinomycetes</taxon>
        <taxon>Pseudonocardiales</taxon>
        <taxon>Pseudonocardiaceae</taxon>
        <taxon>Saccharopolyspora</taxon>
    </lineage>
</organism>
<dbReference type="Proteomes" id="UP001237595">
    <property type="component" value="Unassembled WGS sequence"/>
</dbReference>
<evidence type="ECO:0000256" key="7">
    <source>
        <dbReference type="ARBA" id="ARBA00022915"/>
    </source>
</evidence>
<proteinExistence type="inferred from homology"/>
<comment type="function">
    <text evidence="1 12">Catalyzes the condensation of (S)-aspartate-beta-semialdehyde [(S)-ASA] and pyruvate to 4-hydroxy-tetrahydrodipicolinate (HTPA).</text>
</comment>
<keyword evidence="9 12" id="KW-0456">Lyase</keyword>
<evidence type="ECO:0000256" key="4">
    <source>
        <dbReference type="ARBA" id="ARBA00012086"/>
    </source>
</evidence>
<keyword evidence="6 12" id="KW-0028">Amino-acid biosynthesis</keyword>
<dbReference type="EC" id="4.3.3.7" evidence="4 12"/>
<name>A0ABT6PS31_9PSEU</name>
<accession>A0ABT6PS31</accession>
<evidence type="ECO:0000256" key="11">
    <source>
        <dbReference type="ARBA" id="ARBA00047836"/>
    </source>
</evidence>